<accession>A0ABV6MJX3</accession>
<evidence type="ECO:0000256" key="1">
    <source>
        <dbReference type="SAM" id="SignalP"/>
    </source>
</evidence>
<evidence type="ECO:0000313" key="3">
    <source>
        <dbReference type="Proteomes" id="UP001589810"/>
    </source>
</evidence>
<evidence type="ECO:0008006" key="4">
    <source>
        <dbReference type="Google" id="ProtNLM"/>
    </source>
</evidence>
<keyword evidence="1" id="KW-0732">Signal</keyword>
<reference evidence="2 3" key="1">
    <citation type="submission" date="2024-09" db="EMBL/GenBank/DDBJ databases">
        <authorList>
            <person name="Sun Q."/>
            <person name="Mori K."/>
        </authorList>
    </citation>
    <scope>NUCLEOTIDE SEQUENCE [LARGE SCALE GENOMIC DNA]</scope>
    <source>
        <strain evidence="2 3">TBRC 1432</strain>
    </source>
</reference>
<evidence type="ECO:0000313" key="2">
    <source>
        <dbReference type="EMBL" id="MFC0540591.1"/>
    </source>
</evidence>
<protein>
    <recommendedName>
        <fullName evidence="4">Secreted protein</fullName>
    </recommendedName>
</protein>
<dbReference type="Proteomes" id="UP001589810">
    <property type="component" value="Unassembled WGS sequence"/>
</dbReference>
<feature type="chain" id="PRO_5045808846" description="Secreted protein" evidence="1">
    <location>
        <begin position="28"/>
        <end position="145"/>
    </location>
</feature>
<dbReference type="EMBL" id="JBHLUD010000001">
    <property type="protein sequence ID" value="MFC0540591.1"/>
    <property type="molecule type" value="Genomic_DNA"/>
</dbReference>
<organism evidence="2 3">
    <name type="scientific">Kutzneria chonburiensis</name>
    <dbReference type="NCBI Taxonomy" id="1483604"/>
    <lineage>
        <taxon>Bacteria</taxon>
        <taxon>Bacillati</taxon>
        <taxon>Actinomycetota</taxon>
        <taxon>Actinomycetes</taxon>
        <taxon>Pseudonocardiales</taxon>
        <taxon>Pseudonocardiaceae</taxon>
        <taxon>Kutzneria</taxon>
    </lineage>
</organism>
<feature type="signal peptide" evidence="1">
    <location>
        <begin position="1"/>
        <end position="27"/>
    </location>
</feature>
<name>A0ABV6MJX3_9PSEU</name>
<dbReference type="RefSeq" id="WP_273939392.1">
    <property type="nucleotide sequence ID" value="NZ_CP097263.1"/>
</dbReference>
<gene>
    <name evidence="2" type="ORF">ACFFH7_03810</name>
</gene>
<comment type="caution">
    <text evidence="2">The sequence shown here is derived from an EMBL/GenBank/DDBJ whole genome shotgun (WGS) entry which is preliminary data.</text>
</comment>
<keyword evidence="3" id="KW-1185">Reference proteome</keyword>
<sequence length="145" mass="14979">MSSIAKIAAAAALAVPVLVGTAGTAQASTPAGCSSVTQIGSTATFSSGGQTMASVKQYKGCNKNYAYLYVWQGYRNTHSSWDVCATVLSNSHDIEDVSCGATQNPVEVWSFGAATLSKCTQAMGWKGEGPFPDPGDPVAKTDTRC</sequence>
<proteinExistence type="predicted"/>